<dbReference type="EMBL" id="LXQA010340927">
    <property type="protein sequence ID" value="MCI45224.1"/>
    <property type="molecule type" value="Genomic_DNA"/>
</dbReference>
<evidence type="ECO:0000313" key="2">
    <source>
        <dbReference type="Proteomes" id="UP000265520"/>
    </source>
</evidence>
<name>A0A392SAK6_9FABA</name>
<accession>A0A392SAK6</accession>
<keyword evidence="1" id="KW-0503">Monooxygenase</keyword>
<feature type="non-terminal residue" evidence="1">
    <location>
        <position position="1"/>
    </location>
</feature>
<keyword evidence="1" id="KW-0560">Oxidoreductase</keyword>
<dbReference type="AlphaFoldDB" id="A0A392SAK6"/>
<dbReference type="GO" id="GO:0004497">
    <property type="term" value="F:monooxygenase activity"/>
    <property type="evidence" value="ECO:0007669"/>
    <property type="project" value="UniProtKB-KW"/>
</dbReference>
<evidence type="ECO:0000313" key="1">
    <source>
        <dbReference type="EMBL" id="MCI45224.1"/>
    </source>
</evidence>
<sequence>VKKENKVMKKNMKKGKIPKGNKGWPLLGETLDFIACGYTSNPVSFMEKRKSL</sequence>
<reference evidence="1 2" key="1">
    <citation type="journal article" date="2018" name="Front. Plant Sci.">
        <title>Red Clover (Trifolium pratense) and Zigzag Clover (T. medium) - A Picture of Genomic Similarities and Differences.</title>
        <authorList>
            <person name="Dluhosova J."/>
            <person name="Istvanek J."/>
            <person name="Nedelnik J."/>
            <person name="Repkova J."/>
        </authorList>
    </citation>
    <scope>NUCLEOTIDE SEQUENCE [LARGE SCALE GENOMIC DNA]</scope>
    <source>
        <strain evidence="2">cv. 10/8</strain>
        <tissue evidence="1">Leaf</tissue>
    </source>
</reference>
<protein>
    <submittedName>
        <fullName evidence="1">3-epi-6-deoxocathasterone 23-monooxygenase-like</fullName>
    </submittedName>
</protein>
<keyword evidence="2" id="KW-1185">Reference proteome</keyword>
<comment type="caution">
    <text evidence="1">The sequence shown here is derived from an EMBL/GenBank/DDBJ whole genome shotgun (WGS) entry which is preliminary data.</text>
</comment>
<organism evidence="1 2">
    <name type="scientific">Trifolium medium</name>
    <dbReference type="NCBI Taxonomy" id="97028"/>
    <lineage>
        <taxon>Eukaryota</taxon>
        <taxon>Viridiplantae</taxon>
        <taxon>Streptophyta</taxon>
        <taxon>Embryophyta</taxon>
        <taxon>Tracheophyta</taxon>
        <taxon>Spermatophyta</taxon>
        <taxon>Magnoliopsida</taxon>
        <taxon>eudicotyledons</taxon>
        <taxon>Gunneridae</taxon>
        <taxon>Pentapetalae</taxon>
        <taxon>rosids</taxon>
        <taxon>fabids</taxon>
        <taxon>Fabales</taxon>
        <taxon>Fabaceae</taxon>
        <taxon>Papilionoideae</taxon>
        <taxon>50 kb inversion clade</taxon>
        <taxon>NPAAA clade</taxon>
        <taxon>Hologalegina</taxon>
        <taxon>IRL clade</taxon>
        <taxon>Trifolieae</taxon>
        <taxon>Trifolium</taxon>
    </lineage>
</organism>
<dbReference type="Proteomes" id="UP000265520">
    <property type="component" value="Unassembled WGS sequence"/>
</dbReference>
<proteinExistence type="predicted"/>